<evidence type="ECO:0000313" key="4">
    <source>
        <dbReference type="Proteomes" id="UP000023152"/>
    </source>
</evidence>
<keyword evidence="2" id="KW-0812">Transmembrane</keyword>
<feature type="compositionally biased region" description="Polar residues" evidence="1">
    <location>
        <begin position="1"/>
        <end position="10"/>
    </location>
</feature>
<gene>
    <name evidence="3" type="ORF">RFI_31149</name>
</gene>
<feature type="compositionally biased region" description="Basic and acidic residues" evidence="1">
    <location>
        <begin position="19"/>
        <end position="46"/>
    </location>
</feature>
<reference evidence="3 4" key="1">
    <citation type="journal article" date="2013" name="Curr. Biol.">
        <title>The Genome of the Foraminiferan Reticulomyxa filosa.</title>
        <authorList>
            <person name="Glockner G."/>
            <person name="Hulsmann N."/>
            <person name="Schleicher M."/>
            <person name="Noegel A.A."/>
            <person name="Eichinger L."/>
            <person name="Gallinger C."/>
            <person name="Pawlowski J."/>
            <person name="Sierra R."/>
            <person name="Euteneuer U."/>
            <person name="Pillet L."/>
            <person name="Moustafa A."/>
            <person name="Platzer M."/>
            <person name="Groth M."/>
            <person name="Szafranski K."/>
            <person name="Schliwa M."/>
        </authorList>
    </citation>
    <scope>NUCLEOTIDE SEQUENCE [LARGE SCALE GENOMIC DNA]</scope>
</reference>
<accession>X6LWD0</accession>
<keyword evidence="2" id="KW-1133">Transmembrane helix</keyword>
<comment type="caution">
    <text evidence="3">The sequence shown here is derived from an EMBL/GenBank/DDBJ whole genome shotgun (WGS) entry which is preliminary data.</text>
</comment>
<keyword evidence="4" id="KW-1185">Reference proteome</keyword>
<feature type="transmembrane region" description="Helical" evidence="2">
    <location>
        <begin position="104"/>
        <end position="125"/>
    </location>
</feature>
<keyword evidence="2" id="KW-0472">Membrane</keyword>
<feature type="compositionally biased region" description="Low complexity" evidence="1">
    <location>
        <begin position="47"/>
        <end position="56"/>
    </location>
</feature>
<evidence type="ECO:0000313" key="3">
    <source>
        <dbReference type="EMBL" id="ETO06248.1"/>
    </source>
</evidence>
<evidence type="ECO:0000256" key="1">
    <source>
        <dbReference type="SAM" id="MobiDB-lite"/>
    </source>
</evidence>
<sequence>MSGINGNDSGNEADLSEESIGKDKDDKDNKDEDKKEKKKGNGHENESTTSSKSESGSDNDSENEDRAKRGAPNKKTVDLNVDIDDFELGEEITFCNDKEEGGRLCVLCCIFVIAVVIGIFFGIFVGKPYLLEQAAAMQAYK</sequence>
<evidence type="ECO:0000256" key="2">
    <source>
        <dbReference type="SAM" id="Phobius"/>
    </source>
</evidence>
<feature type="region of interest" description="Disordered" evidence="1">
    <location>
        <begin position="1"/>
        <end position="74"/>
    </location>
</feature>
<organism evidence="3 4">
    <name type="scientific">Reticulomyxa filosa</name>
    <dbReference type="NCBI Taxonomy" id="46433"/>
    <lineage>
        <taxon>Eukaryota</taxon>
        <taxon>Sar</taxon>
        <taxon>Rhizaria</taxon>
        <taxon>Retaria</taxon>
        <taxon>Foraminifera</taxon>
        <taxon>Monothalamids</taxon>
        <taxon>Reticulomyxidae</taxon>
        <taxon>Reticulomyxa</taxon>
    </lineage>
</organism>
<protein>
    <submittedName>
        <fullName evidence="3">Uncharacterized protein</fullName>
    </submittedName>
</protein>
<name>X6LWD0_RETFI</name>
<dbReference type="AlphaFoldDB" id="X6LWD0"/>
<dbReference type="EMBL" id="ASPP01027311">
    <property type="protein sequence ID" value="ETO06248.1"/>
    <property type="molecule type" value="Genomic_DNA"/>
</dbReference>
<proteinExistence type="predicted"/>
<dbReference type="Proteomes" id="UP000023152">
    <property type="component" value="Unassembled WGS sequence"/>
</dbReference>